<keyword evidence="2" id="KW-1185">Reference proteome</keyword>
<gene>
    <name evidence="1" type="ORF">E5357_07200</name>
</gene>
<name>A0AC61R015_9FIRM</name>
<accession>A0AC61R015</accession>
<dbReference type="Proteomes" id="UP000307720">
    <property type="component" value="Unassembled WGS sequence"/>
</dbReference>
<dbReference type="EMBL" id="SRZB01000012">
    <property type="protein sequence ID" value="TGX98887.1"/>
    <property type="molecule type" value="Genomic_DNA"/>
</dbReference>
<organism evidence="1 2">
    <name type="scientific">Hominisplanchenecus murintestinalis</name>
    <dbReference type="NCBI Taxonomy" id="2941517"/>
    <lineage>
        <taxon>Bacteria</taxon>
        <taxon>Bacillati</taxon>
        <taxon>Bacillota</taxon>
        <taxon>Clostridia</taxon>
        <taxon>Lachnospirales</taxon>
        <taxon>Lachnospiraceae</taxon>
        <taxon>Hominisplanchenecus</taxon>
    </lineage>
</organism>
<comment type="caution">
    <text evidence="1">The sequence shown here is derived from an EMBL/GenBank/DDBJ whole genome shotgun (WGS) entry which is preliminary data.</text>
</comment>
<proteinExistence type="predicted"/>
<sequence>MEELGNILLSYWAIAVYEAIAGGILVVLIVRMTQKRRRKKQKMSHDIEQKKKQQLDNALKNTWSFLYNSNIGNSKKEG</sequence>
<reference evidence="1" key="1">
    <citation type="submission" date="2019-04" db="EMBL/GenBank/DDBJ databases">
        <title>Microbes associate with the intestines of laboratory mice.</title>
        <authorList>
            <person name="Navarre W."/>
            <person name="Wong E."/>
            <person name="Huang K."/>
            <person name="Tropini C."/>
            <person name="Ng K."/>
            <person name="Yu B."/>
        </authorList>
    </citation>
    <scope>NUCLEOTIDE SEQUENCE</scope>
    <source>
        <strain evidence="1">NM72_1-8</strain>
    </source>
</reference>
<evidence type="ECO:0000313" key="1">
    <source>
        <dbReference type="EMBL" id="TGX98887.1"/>
    </source>
</evidence>
<protein>
    <submittedName>
        <fullName evidence="1">Uncharacterized protein</fullName>
    </submittedName>
</protein>
<evidence type="ECO:0000313" key="2">
    <source>
        <dbReference type="Proteomes" id="UP000307720"/>
    </source>
</evidence>